<dbReference type="EMBL" id="JACXVP010000003">
    <property type="protein sequence ID" value="KAG5615737.1"/>
    <property type="molecule type" value="Genomic_DNA"/>
</dbReference>
<protein>
    <submittedName>
        <fullName evidence="2">Uncharacterized protein</fullName>
    </submittedName>
</protein>
<feature type="compositionally biased region" description="Polar residues" evidence="1">
    <location>
        <begin position="120"/>
        <end position="129"/>
    </location>
</feature>
<proteinExistence type="predicted"/>
<feature type="compositionally biased region" description="Acidic residues" evidence="1">
    <location>
        <begin position="88"/>
        <end position="102"/>
    </location>
</feature>
<comment type="caution">
    <text evidence="2">The sequence shown here is derived from an EMBL/GenBank/DDBJ whole genome shotgun (WGS) entry which is preliminary data.</text>
</comment>
<accession>A0A9J5ZU42</accession>
<dbReference type="AlphaFoldDB" id="A0A9J5ZU42"/>
<feature type="region of interest" description="Disordered" evidence="1">
    <location>
        <begin position="86"/>
        <end position="131"/>
    </location>
</feature>
<dbReference type="Proteomes" id="UP000824120">
    <property type="component" value="Chromosome 3"/>
</dbReference>
<reference evidence="2 3" key="1">
    <citation type="submission" date="2020-09" db="EMBL/GenBank/DDBJ databases">
        <title>De no assembly of potato wild relative species, Solanum commersonii.</title>
        <authorList>
            <person name="Cho K."/>
        </authorList>
    </citation>
    <scope>NUCLEOTIDE SEQUENCE [LARGE SCALE GENOMIC DNA]</scope>
    <source>
        <strain evidence="2">LZ3.2</strain>
        <tissue evidence="2">Leaf</tissue>
    </source>
</reference>
<keyword evidence="3" id="KW-1185">Reference proteome</keyword>
<evidence type="ECO:0000256" key="1">
    <source>
        <dbReference type="SAM" id="MobiDB-lite"/>
    </source>
</evidence>
<organism evidence="2 3">
    <name type="scientific">Solanum commersonii</name>
    <name type="common">Commerson's wild potato</name>
    <name type="synonym">Commerson's nightshade</name>
    <dbReference type="NCBI Taxonomy" id="4109"/>
    <lineage>
        <taxon>Eukaryota</taxon>
        <taxon>Viridiplantae</taxon>
        <taxon>Streptophyta</taxon>
        <taxon>Embryophyta</taxon>
        <taxon>Tracheophyta</taxon>
        <taxon>Spermatophyta</taxon>
        <taxon>Magnoliopsida</taxon>
        <taxon>eudicotyledons</taxon>
        <taxon>Gunneridae</taxon>
        <taxon>Pentapetalae</taxon>
        <taxon>asterids</taxon>
        <taxon>lamiids</taxon>
        <taxon>Solanales</taxon>
        <taxon>Solanaceae</taxon>
        <taxon>Solanoideae</taxon>
        <taxon>Solaneae</taxon>
        <taxon>Solanum</taxon>
    </lineage>
</organism>
<name>A0A9J5ZU42_SOLCO</name>
<sequence length="145" mass="14485">MPSYLLSSACTDINSSSVSASDSTCAVLSPCTSLVVAGGILEVSGASLSLALSSSEVNRHLGGHSMSALRSNDSCCQGIYRSLKGGWEDEETPGACEEEEEGAGIPEGSEAGVGEGAFASNESTLTSGEVSAGASLLLSTSSRVN</sequence>
<evidence type="ECO:0000313" key="3">
    <source>
        <dbReference type="Proteomes" id="UP000824120"/>
    </source>
</evidence>
<gene>
    <name evidence="2" type="ORF">H5410_015561</name>
</gene>
<evidence type="ECO:0000313" key="2">
    <source>
        <dbReference type="EMBL" id="KAG5615737.1"/>
    </source>
</evidence>
<feature type="compositionally biased region" description="Low complexity" evidence="1">
    <location>
        <begin position="103"/>
        <end position="112"/>
    </location>
</feature>